<feature type="transmembrane region" description="Helical" evidence="10">
    <location>
        <begin position="111"/>
        <end position="130"/>
    </location>
</feature>
<comment type="catalytic activity">
    <reaction evidence="1">
        <text>ATP + protein L-histidine = ADP + protein N-phospho-L-histidine.</text>
        <dbReference type="EC" id="2.7.13.3"/>
    </reaction>
</comment>
<feature type="transmembrane region" description="Helical" evidence="10">
    <location>
        <begin position="142"/>
        <end position="162"/>
    </location>
</feature>
<sequence>MPDSSPSLDTAPAQAAPVEARDTTRDRGSARHLLRGLARSLTSWYRSHPTWVDGTIAVAVLLTNILMAHLALHQYGESLSSVPALVARYPLALAAWLCGAMALTLRRRHPVVAWLALLTLLPLYEQLLLWVHRPPTTEEFGLAAVVITIFAWLGVPITLGTVAARSRPLTTWAAWITTMAVFYLTAVFIEGYPATSGQTLQVMLQMTLIFLVTVLTGLNLRSARLRVTEVEVRSSRLALAREQEALLAASNERSRIAREMHDVVAHSLAVMITMADGAAATIDRDPATARKALETLAETGRGALADTRRLVGVLREDPALTGVGQDTGSPPVSGDQPSDPTEDAPEVGGAPPPPGPRPAEGAGDTKGNDPGPSRSAAARSRAAQTGTRSSRSPEVRDLPVPEFAPPGTVAAVEPSAPIADLRREATDHDSDSSAGATPLAPAPEQADIAGLVERFRAAGVPVDYTWSGEALPEDKALQLTVFRIAQEALTNILRYAPTSPRVAVTVERHTGTAVLTVDNEAAPGARPMHGSGKGLIGMRERAAVYGGSVQAGPTATGWRVRAVLRWDEKNEGTLSWQMPL</sequence>
<dbReference type="Gene3D" id="1.20.5.1930">
    <property type="match status" value="1"/>
</dbReference>
<dbReference type="Pfam" id="PF07730">
    <property type="entry name" value="HisKA_3"/>
    <property type="match status" value="1"/>
</dbReference>
<gene>
    <name evidence="12" type="ORF">D5R93_10910</name>
</gene>
<keyword evidence="6 12" id="KW-0418">Kinase</keyword>
<proteinExistence type="predicted"/>
<evidence type="ECO:0000256" key="3">
    <source>
        <dbReference type="ARBA" id="ARBA00022553"/>
    </source>
</evidence>
<evidence type="ECO:0000256" key="8">
    <source>
        <dbReference type="ARBA" id="ARBA00023012"/>
    </source>
</evidence>
<evidence type="ECO:0000256" key="10">
    <source>
        <dbReference type="SAM" id="Phobius"/>
    </source>
</evidence>
<feature type="transmembrane region" description="Helical" evidence="10">
    <location>
        <begin position="169"/>
        <end position="189"/>
    </location>
</feature>
<evidence type="ECO:0000313" key="13">
    <source>
        <dbReference type="Proteomes" id="UP000273001"/>
    </source>
</evidence>
<dbReference type="InterPro" id="IPR011712">
    <property type="entry name" value="Sig_transdc_His_kin_sub3_dim/P"/>
</dbReference>
<evidence type="ECO:0000256" key="7">
    <source>
        <dbReference type="ARBA" id="ARBA00022840"/>
    </source>
</evidence>
<keyword evidence="10" id="KW-0472">Membrane</keyword>
<accession>A0ABN5PSS6</accession>
<keyword evidence="10" id="KW-1133">Transmembrane helix</keyword>
<name>A0ABN5PSS6_9ACTO</name>
<dbReference type="SUPFAM" id="SSF55874">
    <property type="entry name" value="ATPase domain of HSP90 chaperone/DNA topoisomerase II/histidine kinase"/>
    <property type="match status" value="1"/>
</dbReference>
<keyword evidence="7" id="KW-0067">ATP-binding</keyword>
<dbReference type="GO" id="GO:0016301">
    <property type="term" value="F:kinase activity"/>
    <property type="evidence" value="ECO:0007669"/>
    <property type="project" value="UniProtKB-KW"/>
</dbReference>
<dbReference type="InterPro" id="IPR036890">
    <property type="entry name" value="HATPase_C_sf"/>
</dbReference>
<keyword evidence="3" id="KW-0597">Phosphoprotein</keyword>
<organism evidence="12 13">
    <name type="scientific">Actinomyces lilanjuaniae</name>
    <dbReference type="NCBI Taxonomy" id="2321394"/>
    <lineage>
        <taxon>Bacteria</taxon>
        <taxon>Bacillati</taxon>
        <taxon>Actinomycetota</taxon>
        <taxon>Actinomycetes</taxon>
        <taxon>Actinomycetales</taxon>
        <taxon>Actinomycetaceae</taxon>
        <taxon>Actinomyces</taxon>
    </lineage>
</organism>
<feature type="compositionally biased region" description="Low complexity" evidence="9">
    <location>
        <begin position="373"/>
        <end position="390"/>
    </location>
</feature>
<dbReference type="InterPro" id="IPR050482">
    <property type="entry name" value="Sensor_HK_TwoCompSys"/>
</dbReference>
<evidence type="ECO:0000256" key="5">
    <source>
        <dbReference type="ARBA" id="ARBA00022741"/>
    </source>
</evidence>
<feature type="transmembrane region" description="Helical" evidence="10">
    <location>
        <begin position="51"/>
        <end position="72"/>
    </location>
</feature>
<protein>
    <recommendedName>
        <fullName evidence="2">histidine kinase</fullName>
        <ecNumber evidence="2">2.7.13.3</ecNumber>
    </recommendedName>
</protein>
<feature type="compositionally biased region" description="Polar residues" evidence="9">
    <location>
        <begin position="324"/>
        <end position="339"/>
    </location>
</feature>
<dbReference type="EMBL" id="CP032514">
    <property type="protein sequence ID" value="AYD90984.1"/>
    <property type="molecule type" value="Genomic_DNA"/>
</dbReference>
<dbReference type="PANTHER" id="PTHR24421">
    <property type="entry name" value="NITRATE/NITRITE SENSOR PROTEIN NARX-RELATED"/>
    <property type="match status" value="1"/>
</dbReference>
<evidence type="ECO:0000256" key="2">
    <source>
        <dbReference type="ARBA" id="ARBA00012438"/>
    </source>
</evidence>
<feature type="region of interest" description="Disordered" evidence="9">
    <location>
        <begin position="315"/>
        <end position="412"/>
    </location>
</feature>
<dbReference type="PANTHER" id="PTHR24421:SF10">
    <property type="entry name" value="NITRATE_NITRITE SENSOR PROTEIN NARQ"/>
    <property type="match status" value="1"/>
</dbReference>
<evidence type="ECO:0000256" key="1">
    <source>
        <dbReference type="ARBA" id="ARBA00000085"/>
    </source>
</evidence>
<evidence type="ECO:0000259" key="11">
    <source>
        <dbReference type="Pfam" id="PF07730"/>
    </source>
</evidence>
<feature type="region of interest" description="Disordered" evidence="9">
    <location>
        <begin position="1"/>
        <end position="27"/>
    </location>
</feature>
<reference evidence="12 13" key="1">
    <citation type="submission" date="2018-09" db="EMBL/GenBank/DDBJ databases">
        <authorList>
            <person name="Li J."/>
        </authorList>
    </citation>
    <scope>NUCLEOTIDE SEQUENCE [LARGE SCALE GENOMIC DNA]</scope>
    <source>
        <strain evidence="12 13">2129</strain>
    </source>
</reference>
<evidence type="ECO:0000256" key="6">
    <source>
        <dbReference type="ARBA" id="ARBA00022777"/>
    </source>
</evidence>
<keyword evidence="8" id="KW-0902">Two-component regulatory system</keyword>
<keyword evidence="5" id="KW-0547">Nucleotide-binding</keyword>
<evidence type="ECO:0000313" key="12">
    <source>
        <dbReference type="EMBL" id="AYD90984.1"/>
    </source>
</evidence>
<keyword evidence="4" id="KW-0808">Transferase</keyword>
<evidence type="ECO:0000256" key="9">
    <source>
        <dbReference type="SAM" id="MobiDB-lite"/>
    </source>
</evidence>
<feature type="region of interest" description="Disordered" evidence="9">
    <location>
        <begin position="424"/>
        <end position="443"/>
    </location>
</feature>
<evidence type="ECO:0000256" key="4">
    <source>
        <dbReference type="ARBA" id="ARBA00022679"/>
    </source>
</evidence>
<dbReference type="Gene3D" id="3.30.565.10">
    <property type="entry name" value="Histidine kinase-like ATPase, C-terminal domain"/>
    <property type="match status" value="1"/>
</dbReference>
<dbReference type="EC" id="2.7.13.3" evidence="2"/>
<keyword evidence="10" id="KW-0812">Transmembrane</keyword>
<keyword evidence="13" id="KW-1185">Reference proteome</keyword>
<feature type="transmembrane region" description="Helical" evidence="10">
    <location>
        <begin position="201"/>
        <end position="220"/>
    </location>
</feature>
<dbReference type="CDD" id="cd16917">
    <property type="entry name" value="HATPase_UhpB-NarQ-NarX-like"/>
    <property type="match status" value="1"/>
</dbReference>
<feature type="domain" description="Signal transduction histidine kinase subgroup 3 dimerisation and phosphoacceptor" evidence="11">
    <location>
        <begin position="252"/>
        <end position="317"/>
    </location>
</feature>
<dbReference type="RefSeq" id="WP_120206044.1">
    <property type="nucleotide sequence ID" value="NZ_CP032514.1"/>
</dbReference>
<dbReference type="Proteomes" id="UP000273001">
    <property type="component" value="Chromosome"/>
</dbReference>